<evidence type="ECO:0000313" key="2">
    <source>
        <dbReference type="EMBL" id="QYZ69349.1"/>
    </source>
</evidence>
<accession>A0A8G0ZRX3</accession>
<dbReference type="Gene3D" id="1.10.10.10">
    <property type="entry name" value="Winged helix-like DNA-binding domain superfamily/Winged helix DNA-binding domain"/>
    <property type="match status" value="1"/>
</dbReference>
<sequence>MSDTPGSPPQLRGFEASLPIALLRARHATAHKFKRHTDAEGLTQPQWRVLRALAAGEPLDVSTISDRCVLMQPSVSRLLKGLVERGLIENVEGTDARRRLLALTPKGRALFERVAMISEAVYRDIESVYGREDLQRLVEMLVRLREVAESLPDLPRVMPDLPPGKR</sequence>
<dbReference type="Proteomes" id="UP000826300">
    <property type="component" value="Chromosome"/>
</dbReference>
<dbReference type="AlphaFoldDB" id="A0A8G0ZRX3"/>
<evidence type="ECO:0000313" key="3">
    <source>
        <dbReference type="Proteomes" id="UP000826300"/>
    </source>
</evidence>
<dbReference type="InterPro" id="IPR036390">
    <property type="entry name" value="WH_DNA-bd_sf"/>
</dbReference>
<keyword evidence="3" id="KW-1185">Reference proteome</keyword>
<dbReference type="SUPFAM" id="SSF46785">
    <property type="entry name" value="Winged helix' DNA-binding domain"/>
    <property type="match status" value="1"/>
</dbReference>
<dbReference type="PANTHER" id="PTHR33164">
    <property type="entry name" value="TRANSCRIPTIONAL REGULATOR, MARR FAMILY"/>
    <property type="match status" value="1"/>
</dbReference>
<reference evidence="2" key="1">
    <citation type="submission" date="2021-02" db="EMBL/GenBank/DDBJ databases">
        <title>Rhodobacter shimadae sp. nov., an aerobic anoxygenic phototrophic bacterium isolated from a hot spring.</title>
        <authorList>
            <person name="Muramatsu S."/>
            <person name="Haruta S."/>
            <person name="Hirose S."/>
            <person name="Hanada S."/>
        </authorList>
    </citation>
    <scope>NUCLEOTIDE SEQUENCE</scope>
    <source>
        <strain evidence="2">N10</strain>
    </source>
</reference>
<dbReference type="GO" id="GO:0003700">
    <property type="term" value="F:DNA-binding transcription factor activity"/>
    <property type="evidence" value="ECO:0007669"/>
    <property type="project" value="InterPro"/>
</dbReference>
<feature type="domain" description="HTH marR-type" evidence="1">
    <location>
        <begin position="15"/>
        <end position="146"/>
    </location>
</feature>
<dbReference type="InterPro" id="IPR039422">
    <property type="entry name" value="MarR/SlyA-like"/>
</dbReference>
<dbReference type="Pfam" id="PF12802">
    <property type="entry name" value="MarR_2"/>
    <property type="match status" value="1"/>
</dbReference>
<proteinExistence type="predicted"/>
<dbReference type="EMBL" id="CP069370">
    <property type="protein sequence ID" value="QYZ69349.1"/>
    <property type="molecule type" value="Genomic_DNA"/>
</dbReference>
<organism evidence="2 3">
    <name type="scientific">Neotabrizicola shimadae</name>
    <dbReference type="NCBI Taxonomy" id="2807096"/>
    <lineage>
        <taxon>Bacteria</taxon>
        <taxon>Pseudomonadati</taxon>
        <taxon>Pseudomonadota</taxon>
        <taxon>Alphaproteobacteria</taxon>
        <taxon>Rhodobacterales</taxon>
        <taxon>Paracoccaceae</taxon>
        <taxon>Neotabrizicola</taxon>
    </lineage>
</organism>
<protein>
    <submittedName>
        <fullName evidence="2">MarR family transcriptional regulator</fullName>
    </submittedName>
</protein>
<evidence type="ECO:0000259" key="1">
    <source>
        <dbReference type="PROSITE" id="PS50995"/>
    </source>
</evidence>
<gene>
    <name evidence="2" type="ORF">JO391_16670</name>
</gene>
<name>A0A8G0ZRX3_9RHOB</name>
<dbReference type="PANTHER" id="PTHR33164:SF13">
    <property type="entry name" value="4-HYDROXYPHENYLACETATE CATABOLISM PROTEIN"/>
    <property type="match status" value="1"/>
</dbReference>
<dbReference type="PROSITE" id="PS50995">
    <property type="entry name" value="HTH_MARR_2"/>
    <property type="match status" value="1"/>
</dbReference>
<dbReference type="InterPro" id="IPR036388">
    <property type="entry name" value="WH-like_DNA-bd_sf"/>
</dbReference>
<dbReference type="SMART" id="SM00347">
    <property type="entry name" value="HTH_MARR"/>
    <property type="match status" value="1"/>
</dbReference>
<dbReference type="KEGG" id="nsm:JO391_16670"/>
<dbReference type="InterPro" id="IPR000835">
    <property type="entry name" value="HTH_MarR-typ"/>
</dbReference>
<dbReference type="GO" id="GO:0006950">
    <property type="term" value="P:response to stress"/>
    <property type="evidence" value="ECO:0007669"/>
    <property type="project" value="TreeGrafter"/>
</dbReference>
<dbReference type="RefSeq" id="WP_220661569.1">
    <property type="nucleotide sequence ID" value="NZ_CP069370.1"/>
</dbReference>